<keyword evidence="2" id="KW-0812">Transmembrane</keyword>
<keyword evidence="2" id="KW-1133">Transmembrane helix</keyword>
<accession>Q9SV10</accession>
<gene>
    <name evidence="3" type="primary">F4F15.50</name>
</gene>
<dbReference type="AlphaFoldDB" id="Q9SV10"/>
<reference evidence="3" key="1">
    <citation type="submission" date="1999-04" db="EMBL/GenBank/DDBJ databases">
        <authorList>
            <person name="Alcaraz J.P."/>
            <person name="Clabault G."/>
            <person name="Cottet A."/>
            <person name="Mache R."/>
            <person name="Mewes H.W."/>
            <person name="Lemcke K."/>
            <person name="Mayer K.F.X."/>
            <person name="Quetier F."/>
            <person name="Salanoubat M."/>
        </authorList>
    </citation>
    <scope>NUCLEOTIDE SEQUENCE</scope>
</reference>
<sequence length="564" mass="64903">MESERKLKKMMLSEGVECNTTCNLPFIVLRLGPFSLFSSLVFSLLILISTLNLLNSVSYKCLIVKVYCEDDGIPVWEKRFCEVIGSVPWQKVVEAKDFKSWYNGNVITWDDSACEDTFHNEKKRFWSQVNGLHCDVSIPDPDLYISEVDWDTFVDPELIRDLEKAYFAPPDDVNIGFKRGRGDKNWSGCDTVPEARMLETPWKNSDDIIETGKKSSGWNLTEGSSWEAKPCCVNEKANDTASGGCLTTEEWRENQWIAKDRVNDSWEYSGQGKDDGWDKSGHQNKKVKGSEEYKKIDNPWEAQPSCIKETAKDTTWGGCSGEGWEDRGWNNDSWGSGGWDNRDLGNQGMEMKEWRGKGYSRDFREPKGCNPWKGGFVPDNVAFRESGVNAGGWQTCRGSETKQINWDVKRASDGWGRQNDNAALREYGANAGDWQRRRGCEGNQRNWDAKRTGDGWGRQNKERVDSYGYHSNYKNSWPRRDDYQNRKVNFSTKQCSFSLAIDFHVNSKGMVLCFHFRISICRVYRSTLFDDNVSYILKYSRFLPFEAGLIMIVFFVKMFYSHFS</sequence>
<reference key="2">
    <citation type="journal article" date="2000" name="Nature">
        <title>Sequence and analysis of chromosome 3 of the plant Arabidopsis thaliana.</title>
        <authorList>
            <consortium name="European Union Chromosome 3 Arabidopsis Sequencing Consortium"/>
            <consortium name="Institute for Genomic Research"/>
            <consortium name="Kazusa DNA Research Institute"/>
            <person name="Salanoubat M."/>
            <person name="Lemcke K."/>
            <person name="Rieger M."/>
            <person name="Ansorge W."/>
            <person name="Unseld M."/>
            <person name="Fartmann B."/>
            <person name="Valle G."/>
            <person name="Blocker H."/>
            <person name="Perez-Alonso M."/>
            <person name="Obermaier B."/>
            <person name="Delseny M."/>
            <person name="Boutry M."/>
            <person name="Grivell L.A."/>
            <person name="Mache R."/>
            <person name="Puigdomenech P."/>
            <person name="De Simone V."/>
            <person name="Choisne N."/>
            <person name="Artiguenave F."/>
            <person name="Robert C."/>
            <person name="Brottier P."/>
            <person name="Wincker P."/>
            <person name="Cattolico L."/>
            <person name="Weissenbach J."/>
            <person name="Saurin W."/>
            <person name="Quetier F."/>
            <person name="Schafer M."/>
            <person name="Muller-Auer S."/>
            <person name="Gabel C."/>
            <person name="Fuchs M."/>
            <person name="Benes V."/>
            <person name="Wurmbach E."/>
            <person name="Drzonek H."/>
            <person name="Erfle H."/>
            <person name="Jordan N."/>
            <person name="Bangert S."/>
            <person name="Wiedelmann R."/>
            <person name="Kranz H."/>
            <person name="Voss H."/>
            <person name="Holland R."/>
            <person name="Brandt P."/>
            <person name="Nyakatura G."/>
            <person name="Vezzi A."/>
            <person name="D'Angelo M."/>
            <person name="Pallavicini A."/>
            <person name="Toppo S."/>
            <person name="Simionati B."/>
            <person name="Conrad A."/>
            <person name="Hornischer K."/>
            <person name="Kauer G."/>
            <person name="Lohnert T.H."/>
            <person name="Nordsiek G."/>
            <person name="Reichelt J."/>
            <person name="Scharfe M."/>
            <person name="Schon O."/>
            <person name="Bargues M."/>
            <person name="Terol J."/>
            <person name="Climent J."/>
            <person name="Navarro P."/>
            <person name="Collado C."/>
            <person name="Perez-Perez A."/>
            <person name="Ottenwalder B."/>
            <person name="Duchemin D."/>
            <person name="Cooke R."/>
            <person name="Laudie M."/>
            <person name="Berger-Llauro C."/>
            <person name="Purnelle B."/>
            <person name="Masuy D."/>
            <person name="de Haan M."/>
            <person name="Maarse A.C."/>
            <person name="Alcaraz J.P."/>
            <person name="Cottet A."/>
            <person name="Casacuberta E."/>
            <person name="Monfort A."/>
            <person name="Argiriou A."/>
            <person name="flores M."/>
            <person name="Liguori R."/>
            <person name="Vitale D."/>
            <person name="Mannhaupt G."/>
            <person name="Haase D."/>
            <person name="Schoof H."/>
            <person name="Rudd S."/>
            <person name="Zaccaria P."/>
            <person name="Mewes H.W."/>
            <person name="Mayer K.F."/>
            <person name="Kaul S."/>
            <person name="Town C.D."/>
            <person name="Koo H.L."/>
            <person name="Tallon L.J."/>
            <person name="Jenkins J."/>
            <person name="Rooney T."/>
            <person name="Rizzo M."/>
            <person name="Walts A."/>
            <person name="Utterback T."/>
            <person name="Fujii C.Y."/>
            <person name="Shea T.P."/>
            <person name="Creasy T.H."/>
            <person name="Haas B."/>
            <person name="Maiti R."/>
            <person name="Wu D."/>
            <person name="Peterson J."/>
            <person name="Van Aken S."/>
            <person name="Pai G."/>
            <person name="Militscher J."/>
            <person name="Sellers P."/>
            <person name="Gill J.E."/>
            <person name="Feldblyum T.V."/>
            <person name="Preuss D."/>
            <person name="Lin X."/>
            <person name="Nierman W.C."/>
            <person name="Salzberg S.L."/>
            <person name="White O."/>
            <person name="Venter J.C."/>
            <person name="Fraser C.M."/>
            <person name="Kaneko T."/>
            <person name="Nakamura Y."/>
            <person name="Sato S."/>
            <person name="Kato T."/>
            <person name="Asamizu E."/>
            <person name="Sasamoto S."/>
            <person name="Kimura T."/>
            <person name="Idesawa K."/>
            <person name="Kawashima K."/>
            <person name="Kishida Y."/>
            <person name="Kiyokawa C."/>
            <person name="Kohara M."/>
            <person name="Matsumoto M."/>
            <person name="Matsuno A."/>
            <person name="Muraki A."/>
            <person name="Nakayama S."/>
            <person name="Nakazaki N."/>
            <person name="Shinpo S."/>
            <person name="Takeuchi C."/>
            <person name="Wada T."/>
            <person name="Watanabe A."/>
            <person name="Yamada M."/>
            <person name="Yasuda M."/>
            <person name="Tabata S."/>
        </authorList>
    </citation>
    <scope>NUCLEOTIDE SEQUENCE [LARGE SCALE GENOMIC DNA]</scope>
    <source>
        <strain>cv. Columbia</strain>
    </source>
</reference>
<name>Q9SV10_ARATH</name>
<feature type="region of interest" description="Disordered" evidence="1">
    <location>
        <begin position="268"/>
        <end position="292"/>
    </location>
</feature>
<organism evidence="3">
    <name type="scientific">Arabidopsis thaliana</name>
    <name type="common">Mouse-ear cress</name>
    <dbReference type="NCBI Taxonomy" id="3702"/>
    <lineage>
        <taxon>Eukaryota</taxon>
        <taxon>Viridiplantae</taxon>
        <taxon>Streptophyta</taxon>
        <taxon>Embryophyta</taxon>
        <taxon>Tracheophyta</taxon>
        <taxon>Spermatophyta</taxon>
        <taxon>Magnoliopsida</taxon>
        <taxon>eudicotyledons</taxon>
        <taxon>Gunneridae</taxon>
        <taxon>Pentapetalae</taxon>
        <taxon>rosids</taxon>
        <taxon>malvids</taxon>
        <taxon>Brassicales</taxon>
        <taxon>Brassicaceae</taxon>
        <taxon>Camelineae</taxon>
        <taxon>Arabidopsis</taxon>
    </lineage>
</organism>
<dbReference type="PANTHER" id="PTHR34567:SF5">
    <property type="entry name" value="OXIDOREDUCTASE_TRANSITION METAL ION-BINDING PROTEIN"/>
    <property type="match status" value="1"/>
</dbReference>
<feature type="compositionally biased region" description="Basic and acidic residues" evidence="1">
    <location>
        <begin position="272"/>
        <end position="281"/>
    </location>
</feature>
<keyword evidence="2" id="KW-0472">Membrane</keyword>
<dbReference type="PIR" id="T49073">
    <property type="entry name" value="T49073"/>
</dbReference>
<dbReference type="PANTHER" id="PTHR34567">
    <property type="entry name" value="FK506-BINDING-LIKE PROTEIN"/>
    <property type="match status" value="1"/>
</dbReference>
<dbReference type="TAIR" id="AT3G51940"/>
<feature type="transmembrane region" description="Helical" evidence="2">
    <location>
        <begin position="34"/>
        <end position="54"/>
    </location>
</feature>
<proteinExistence type="predicted"/>
<evidence type="ECO:0000256" key="1">
    <source>
        <dbReference type="SAM" id="MobiDB-lite"/>
    </source>
</evidence>
<dbReference type="EMBL" id="AL049711">
    <property type="protein sequence ID" value="CAB41314.1"/>
    <property type="molecule type" value="Genomic_DNA"/>
</dbReference>
<protein>
    <submittedName>
        <fullName evidence="3">Uncharacterized protein F4F15.50</fullName>
    </submittedName>
</protein>
<evidence type="ECO:0000256" key="2">
    <source>
        <dbReference type="SAM" id="Phobius"/>
    </source>
</evidence>
<evidence type="ECO:0000313" key="3">
    <source>
        <dbReference type="EMBL" id="CAB41314.1"/>
    </source>
</evidence>
<dbReference type="ExpressionAtlas" id="Q9SV10">
    <property type="expression patterns" value="baseline and differential"/>
</dbReference>
<feature type="region of interest" description="Disordered" evidence="1">
    <location>
        <begin position="312"/>
        <end position="345"/>
    </location>
</feature>
<reference evidence="3" key="3">
    <citation type="submission" date="2000-01" db="EMBL/GenBank/DDBJ databases">
        <authorList>
            <person name="EU Arabidopsis sequencing project"/>
        </authorList>
    </citation>
    <scope>NUCLEOTIDE SEQUENCE</scope>
</reference>